<gene>
    <name evidence="2" type="ORF">F1735_17625</name>
</gene>
<name>A0ABX0MX13_9BURK</name>
<evidence type="ECO:0000313" key="3">
    <source>
        <dbReference type="Proteomes" id="UP000610594"/>
    </source>
</evidence>
<keyword evidence="3" id="KW-1185">Reference proteome</keyword>
<sequence length="349" mass="37089">MKTSLLILLASTASLSGAVNAQGGPPSAPQRAVQGAQVAQVGQGAQSAQAALQAYAAAGSAEARISAIEKLRIRPPAPTAANIALLRARLGGPAAVKEKTGLIGVLGSLYRETRDQGARSQIGADLKRHAFSPQRDIAQAAIYAVSRGPSTFEDLLAVLEHGRKTDVLDADAYAGELAHNLRFVPQDRQAELIKLIVGQKSAYGAAVLAGYLHDPEMISKMSPDSVAALQSFLRTTEPQFPMAIGRFGYADVIDYESWLDAYANLHERMRAGGYRATVFEQLNAQDTDPRKIIAFLSSPTGQAFMQAVGQRAAFEKSFARATSYAESFPGDMNITPLYDRAAASLAALK</sequence>
<dbReference type="Proteomes" id="UP000610594">
    <property type="component" value="Unassembled WGS sequence"/>
</dbReference>
<organism evidence="2 3">
    <name type="scientific">Massilia genomosp. 1</name>
    <dbReference type="NCBI Taxonomy" id="2609280"/>
    <lineage>
        <taxon>Bacteria</taxon>
        <taxon>Pseudomonadati</taxon>
        <taxon>Pseudomonadota</taxon>
        <taxon>Betaproteobacteria</taxon>
        <taxon>Burkholderiales</taxon>
        <taxon>Oxalobacteraceae</taxon>
        <taxon>Telluria group</taxon>
        <taxon>Massilia</taxon>
    </lineage>
</organism>
<proteinExistence type="predicted"/>
<accession>A0ABX0MX13</accession>
<evidence type="ECO:0000256" key="1">
    <source>
        <dbReference type="SAM" id="SignalP"/>
    </source>
</evidence>
<dbReference type="EMBL" id="WHJF01000046">
    <property type="protein sequence ID" value="NHZ64102.1"/>
    <property type="molecule type" value="Genomic_DNA"/>
</dbReference>
<evidence type="ECO:0000313" key="2">
    <source>
        <dbReference type="EMBL" id="NHZ64102.1"/>
    </source>
</evidence>
<reference evidence="2 3" key="1">
    <citation type="submission" date="2019-10" db="EMBL/GenBank/DDBJ databases">
        <title>Taxonomy of Antarctic Massilia spp.: description of Massilia rubra sp. nov., Massilia aquatica sp. nov., Massilia mucilaginosa sp. nov., Massilia frigida sp. nov. isolated from streams, lakes and regoliths.</title>
        <authorList>
            <person name="Holochova P."/>
            <person name="Sedlacek I."/>
            <person name="Kralova S."/>
            <person name="Maslanova I."/>
            <person name="Busse H.-J."/>
            <person name="Stankova E."/>
            <person name="Vrbovska V."/>
            <person name="Kovarovic V."/>
            <person name="Bartak M."/>
            <person name="Svec P."/>
            <person name="Pantucek R."/>
        </authorList>
    </citation>
    <scope>NUCLEOTIDE SEQUENCE [LARGE SCALE GENOMIC DNA]</scope>
    <source>
        <strain evidence="2 3">CCM 8694</strain>
    </source>
</reference>
<comment type="caution">
    <text evidence="2">The sequence shown here is derived from an EMBL/GenBank/DDBJ whole genome shotgun (WGS) entry which is preliminary data.</text>
</comment>
<evidence type="ECO:0008006" key="4">
    <source>
        <dbReference type="Google" id="ProtNLM"/>
    </source>
</evidence>
<dbReference type="RefSeq" id="WP_167238161.1">
    <property type="nucleotide sequence ID" value="NZ_WHJF01000046.1"/>
</dbReference>
<keyword evidence="1" id="KW-0732">Signal</keyword>
<protein>
    <recommendedName>
        <fullName evidence="4">DUF2059 domain-containing protein</fullName>
    </recommendedName>
</protein>
<feature type="signal peptide" evidence="1">
    <location>
        <begin position="1"/>
        <end position="21"/>
    </location>
</feature>
<feature type="chain" id="PRO_5046246139" description="DUF2059 domain-containing protein" evidence="1">
    <location>
        <begin position="22"/>
        <end position="349"/>
    </location>
</feature>